<organism evidence="2 3">
    <name type="scientific">Delftia tsuruhatensis</name>
    <dbReference type="NCBI Taxonomy" id="180282"/>
    <lineage>
        <taxon>Bacteria</taxon>
        <taxon>Pseudomonadati</taxon>
        <taxon>Pseudomonadota</taxon>
        <taxon>Betaproteobacteria</taxon>
        <taxon>Burkholderiales</taxon>
        <taxon>Comamonadaceae</taxon>
        <taxon>Delftia</taxon>
    </lineage>
</organism>
<feature type="region of interest" description="Disordered" evidence="1">
    <location>
        <begin position="1"/>
        <end position="31"/>
    </location>
</feature>
<gene>
    <name evidence="2" type="ORF">BI380_08805</name>
</gene>
<evidence type="ECO:0000256" key="1">
    <source>
        <dbReference type="SAM" id="MobiDB-lite"/>
    </source>
</evidence>
<evidence type="ECO:0000313" key="3">
    <source>
        <dbReference type="Proteomes" id="UP000095607"/>
    </source>
</evidence>
<evidence type="ECO:0000313" key="2">
    <source>
        <dbReference type="EMBL" id="AOV01452.1"/>
    </source>
</evidence>
<accession>A0ABM6E2D3</accession>
<reference evidence="2 3" key="1">
    <citation type="submission" date="2016-09" db="EMBL/GenBank/DDBJ databases">
        <title>Complete genome sequence of Deltia acidovorans CM13 isolated from murine proximal colonic tissue.</title>
        <authorList>
            <person name="Saffarian A."/>
        </authorList>
    </citation>
    <scope>NUCLEOTIDE SEQUENCE [LARGE SCALE GENOMIC DNA]</scope>
    <source>
        <strain evidence="2 3">CM13</strain>
    </source>
</reference>
<dbReference type="Proteomes" id="UP000095607">
    <property type="component" value="Chromosome"/>
</dbReference>
<feature type="compositionally biased region" description="Basic and acidic residues" evidence="1">
    <location>
        <begin position="14"/>
        <end position="29"/>
    </location>
</feature>
<evidence type="ECO:0008006" key="4">
    <source>
        <dbReference type="Google" id="ProtNLM"/>
    </source>
</evidence>
<name>A0ABM6E2D3_9BURK</name>
<proteinExistence type="predicted"/>
<sequence length="71" mass="7717">MMGLARSHVPDLIGRGEDWADGRSHRTPSDDAGLLAELRQEIADLPSYGYRRACGLVPCVFLGSPFQCGAR</sequence>
<protein>
    <recommendedName>
        <fullName evidence="4">Transposase</fullName>
    </recommendedName>
</protein>
<dbReference type="EMBL" id="CP017420">
    <property type="protein sequence ID" value="AOV01452.1"/>
    <property type="molecule type" value="Genomic_DNA"/>
</dbReference>
<keyword evidence="3" id="KW-1185">Reference proteome</keyword>